<protein>
    <submittedName>
        <fullName evidence="2">Putative RNA-directed DNA polymerase from transposon BS</fullName>
    </submittedName>
</protein>
<evidence type="ECO:0000313" key="2">
    <source>
        <dbReference type="EMBL" id="KFM67824.1"/>
    </source>
</evidence>
<keyword evidence="2" id="KW-0695">RNA-directed DNA polymerase</keyword>
<dbReference type="STRING" id="407821.A0A087TRT5"/>
<accession>A0A087TRT5</accession>
<organism evidence="2 3">
    <name type="scientific">Stegodyphus mimosarum</name>
    <name type="common">African social velvet spider</name>
    <dbReference type="NCBI Taxonomy" id="407821"/>
    <lineage>
        <taxon>Eukaryota</taxon>
        <taxon>Metazoa</taxon>
        <taxon>Ecdysozoa</taxon>
        <taxon>Arthropoda</taxon>
        <taxon>Chelicerata</taxon>
        <taxon>Arachnida</taxon>
        <taxon>Araneae</taxon>
        <taxon>Araneomorphae</taxon>
        <taxon>Entelegynae</taxon>
        <taxon>Eresoidea</taxon>
        <taxon>Eresidae</taxon>
        <taxon>Stegodyphus</taxon>
    </lineage>
</organism>
<evidence type="ECO:0000259" key="1">
    <source>
        <dbReference type="PROSITE" id="PS50878"/>
    </source>
</evidence>
<gene>
    <name evidence="2" type="ORF">X975_06023</name>
</gene>
<keyword evidence="2" id="KW-0808">Transferase</keyword>
<keyword evidence="3" id="KW-1185">Reference proteome</keyword>
<feature type="non-terminal residue" evidence="2">
    <location>
        <position position="395"/>
    </location>
</feature>
<keyword evidence="2" id="KW-0548">Nucleotidyltransferase</keyword>
<dbReference type="Pfam" id="PF00078">
    <property type="entry name" value="RVT_1"/>
    <property type="match status" value="1"/>
</dbReference>
<dbReference type="SUPFAM" id="SSF56672">
    <property type="entry name" value="DNA/RNA polymerases"/>
    <property type="match status" value="1"/>
</dbReference>
<name>A0A087TRT5_STEMI</name>
<dbReference type="InterPro" id="IPR000477">
    <property type="entry name" value="RT_dom"/>
</dbReference>
<dbReference type="PROSITE" id="PS50878">
    <property type="entry name" value="RT_POL"/>
    <property type="match status" value="1"/>
</dbReference>
<evidence type="ECO:0000313" key="3">
    <source>
        <dbReference type="Proteomes" id="UP000054359"/>
    </source>
</evidence>
<dbReference type="InterPro" id="IPR043502">
    <property type="entry name" value="DNA/RNA_pol_sf"/>
</dbReference>
<proteinExistence type="predicted"/>
<dbReference type="OMA" id="CELWKIN"/>
<sequence>MGKLFERVISIRLTEHLEKFNLIEKLQFGFRRGHSTTHQVLNLIELITTAFNKKNDMAACFLDFEKAFDRVWHEGLIHKLTNFMLPYGFIKLSLSYLKRRSFQVRCGDTLSTKRIIYSGVPQGSVLGPIYFNIYINDLPQPLNTKVLKYADDTVAFVESRNPQNAINNLQLSINIISKWCELWKINLNPAKCSVILFRRYKTLMRVNTDIKINSIVINNPNSYKYLGVYIDKNLNFKEHISYILNKANAAFYSIYPIIGKKSKLNIKIKKMLYISLIRPIMFYACPAWSIANKTERKKLDVLQNKILRSIVNAPWFVRNSQIHNDMKILPMQSQILCTAHKFFENMKNSEYIALQEIVNYDPLIEQTVKRPRTIYHNARWVLMLIASSLPLALCL</sequence>
<dbReference type="Proteomes" id="UP000054359">
    <property type="component" value="Unassembled WGS sequence"/>
</dbReference>
<dbReference type="GO" id="GO:0003964">
    <property type="term" value="F:RNA-directed DNA polymerase activity"/>
    <property type="evidence" value="ECO:0007669"/>
    <property type="project" value="UniProtKB-KW"/>
</dbReference>
<feature type="domain" description="Reverse transcriptase" evidence="1">
    <location>
        <begin position="1"/>
        <end position="230"/>
    </location>
</feature>
<dbReference type="PANTHER" id="PTHR33332">
    <property type="entry name" value="REVERSE TRANSCRIPTASE DOMAIN-CONTAINING PROTEIN"/>
    <property type="match status" value="1"/>
</dbReference>
<dbReference type="CDD" id="cd01650">
    <property type="entry name" value="RT_nLTR_like"/>
    <property type="match status" value="1"/>
</dbReference>
<dbReference type="AlphaFoldDB" id="A0A087TRT5"/>
<dbReference type="EMBL" id="KK116445">
    <property type="protein sequence ID" value="KFM67824.1"/>
    <property type="molecule type" value="Genomic_DNA"/>
</dbReference>
<dbReference type="OrthoDB" id="6433969at2759"/>
<reference evidence="2 3" key="1">
    <citation type="submission" date="2013-11" db="EMBL/GenBank/DDBJ databases">
        <title>Genome sequencing of Stegodyphus mimosarum.</title>
        <authorList>
            <person name="Bechsgaard J."/>
        </authorList>
    </citation>
    <scope>NUCLEOTIDE SEQUENCE [LARGE SCALE GENOMIC DNA]</scope>
</reference>